<evidence type="ECO:0000313" key="1">
    <source>
        <dbReference type="EMBL" id="CEE01090.1"/>
    </source>
</evidence>
<evidence type="ECO:0000313" key="2">
    <source>
        <dbReference type="Proteomes" id="UP000040576"/>
    </source>
</evidence>
<dbReference type="EMBL" id="CCRF01000040">
    <property type="protein sequence ID" value="CEE01090.1"/>
    <property type="molecule type" value="Genomic_DNA"/>
</dbReference>
<dbReference type="AlphaFoldDB" id="A0A090IZV2"/>
<keyword evidence="2" id="KW-1185">Reference proteome</keyword>
<protein>
    <recommendedName>
        <fullName evidence="3">Spore coat protein</fullName>
    </recommendedName>
</protein>
<reference evidence="1 2" key="1">
    <citation type="submission" date="2014-07" db="EMBL/GenBank/DDBJ databases">
        <authorList>
            <person name="Wibberg Daniel"/>
        </authorList>
    </citation>
    <scope>NUCLEOTIDE SEQUENCE [LARGE SCALE GENOMIC DNA]</scope>
</reference>
<accession>A0A090IZV2</accession>
<evidence type="ECO:0008006" key="3">
    <source>
        <dbReference type="Google" id="ProtNLM"/>
    </source>
</evidence>
<name>A0A090IZV2_9BACI</name>
<dbReference type="RefSeq" id="WP_034769172.1">
    <property type="nucleotide sequence ID" value="NZ_CCRF01000040.1"/>
</dbReference>
<dbReference type="Pfam" id="PF10612">
    <property type="entry name" value="Spore-coat_CotZ"/>
    <property type="match status" value="1"/>
</dbReference>
<dbReference type="Proteomes" id="UP000040576">
    <property type="component" value="Unassembled WGS sequence"/>
</dbReference>
<dbReference type="InterPro" id="IPR019593">
    <property type="entry name" value="Spore_coat_protein_Z/Y"/>
</dbReference>
<gene>
    <name evidence="1" type="ORF">BT1A1_1258</name>
</gene>
<sequence length="174" mass="18624">MGIKPDTFDHNCVCDILLDILEAQEKVDPANSHCTSGCSTSLQELCGGLNATSPYTTIPVSLICKGTCEYFVGRGIRRTGTGPDVNVYESIAFRVVDVDPETCCATLELLQAVPVTQTTNDEKTQVGLANLLFFFLDQGAFGRYVNTGICITVDLDCFCGVNCHPAVTPGPFTG</sequence>
<organism evidence="1 2">
    <name type="scientific">Caldibacillus thermoamylovorans</name>
    <dbReference type="NCBI Taxonomy" id="35841"/>
    <lineage>
        <taxon>Bacteria</taxon>
        <taxon>Bacillati</taxon>
        <taxon>Bacillota</taxon>
        <taxon>Bacilli</taxon>
        <taxon>Bacillales</taxon>
        <taxon>Bacillaceae</taxon>
        <taxon>Caldibacillus</taxon>
    </lineage>
</organism>
<proteinExistence type="predicted"/>